<sequence>MNTQLLCIRFSDYKDARGRTPLMHAALNGNVQAVKGLIKRGADLSLKDKKGWNALHFAADAIDTDVIDLILTHMPNIESKAAAGSTPLIIAVRFAKMQSVKHLLERGANPLTGDNDGQDSLVHALSRDYDVLDLLLSHVAKSKNFELTFVGSSPGEHRKVEQWFLNNTCINRNQLTVRGYCCDPEELKMMFYQSDLVALPSRTEGFGLVALEAISGCIPVLVSCESGVAEALKEVEGGCSFIMESDGDAQEWAQRIREMSELSAEERDANAVKLRENYRKVYP</sequence>
<feature type="repeat" description="ANK" evidence="3">
    <location>
        <begin position="17"/>
        <end position="49"/>
    </location>
</feature>
<dbReference type="Pfam" id="PF12796">
    <property type="entry name" value="Ank_2"/>
    <property type="match status" value="1"/>
</dbReference>
<dbReference type="PROSITE" id="PS50088">
    <property type="entry name" value="ANK_REPEAT"/>
    <property type="match status" value="2"/>
</dbReference>
<keyword evidence="2 3" id="KW-0040">ANK repeat</keyword>
<gene>
    <name evidence="4" type="primary">Ankef1</name>
    <name evidence="4" type="ORF">AWC38_SpisGene16013</name>
</gene>
<comment type="caution">
    <text evidence="4">The sequence shown here is derived from an EMBL/GenBank/DDBJ whole genome shotgun (WGS) entry which is preliminary data.</text>
</comment>
<dbReference type="OrthoDB" id="2157354at2759"/>
<dbReference type="InterPro" id="IPR051165">
    <property type="entry name" value="Multifunctional_ANK_Repeat"/>
</dbReference>
<dbReference type="PROSITE" id="PS50297">
    <property type="entry name" value="ANK_REP_REGION"/>
    <property type="match status" value="2"/>
</dbReference>
<feature type="repeat" description="ANK" evidence="3">
    <location>
        <begin position="83"/>
        <end position="115"/>
    </location>
</feature>
<name>A0A2B4RT99_STYPI</name>
<dbReference type="SMART" id="SM00248">
    <property type="entry name" value="ANK"/>
    <property type="match status" value="4"/>
</dbReference>
<evidence type="ECO:0000256" key="1">
    <source>
        <dbReference type="ARBA" id="ARBA00022737"/>
    </source>
</evidence>
<dbReference type="Gene3D" id="3.40.50.2000">
    <property type="entry name" value="Glycogen Phosphorylase B"/>
    <property type="match status" value="1"/>
</dbReference>
<dbReference type="AlphaFoldDB" id="A0A2B4RT99"/>
<dbReference type="Proteomes" id="UP000225706">
    <property type="component" value="Unassembled WGS sequence"/>
</dbReference>
<dbReference type="Pfam" id="PF00023">
    <property type="entry name" value="Ank"/>
    <property type="match status" value="1"/>
</dbReference>
<evidence type="ECO:0000313" key="5">
    <source>
        <dbReference type="Proteomes" id="UP000225706"/>
    </source>
</evidence>
<dbReference type="Pfam" id="PF20706">
    <property type="entry name" value="GT4-conflict"/>
    <property type="match status" value="1"/>
</dbReference>
<dbReference type="InterPro" id="IPR036770">
    <property type="entry name" value="Ankyrin_rpt-contain_sf"/>
</dbReference>
<dbReference type="EMBL" id="LSMT01000354">
    <property type="protein sequence ID" value="PFX19577.1"/>
    <property type="molecule type" value="Genomic_DNA"/>
</dbReference>
<dbReference type="STRING" id="50429.A0A2B4RT99"/>
<evidence type="ECO:0000256" key="2">
    <source>
        <dbReference type="ARBA" id="ARBA00023043"/>
    </source>
</evidence>
<reference evidence="5" key="1">
    <citation type="journal article" date="2017" name="bioRxiv">
        <title>Comparative analysis of the genomes of Stylophora pistillata and Acropora digitifera provides evidence for extensive differences between species of corals.</title>
        <authorList>
            <person name="Voolstra C.R."/>
            <person name="Li Y."/>
            <person name="Liew Y.J."/>
            <person name="Baumgarten S."/>
            <person name="Zoccola D."/>
            <person name="Flot J.-F."/>
            <person name="Tambutte S."/>
            <person name="Allemand D."/>
            <person name="Aranda M."/>
        </authorList>
    </citation>
    <scope>NUCLEOTIDE SEQUENCE [LARGE SCALE GENOMIC DNA]</scope>
</reference>
<dbReference type="SUPFAM" id="SSF48403">
    <property type="entry name" value="Ankyrin repeat"/>
    <property type="match status" value="1"/>
</dbReference>
<evidence type="ECO:0000256" key="3">
    <source>
        <dbReference type="PROSITE-ProRule" id="PRU00023"/>
    </source>
</evidence>
<dbReference type="PANTHER" id="PTHR24123:SF33">
    <property type="entry name" value="PROTEIN HOS4"/>
    <property type="match status" value="1"/>
</dbReference>
<dbReference type="PANTHER" id="PTHR24123">
    <property type="entry name" value="ANKYRIN REPEAT-CONTAINING"/>
    <property type="match status" value="1"/>
</dbReference>
<dbReference type="InterPro" id="IPR002110">
    <property type="entry name" value="Ankyrin_rpt"/>
</dbReference>
<evidence type="ECO:0000313" key="4">
    <source>
        <dbReference type="EMBL" id="PFX19577.1"/>
    </source>
</evidence>
<keyword evidence="1" id="KW-0677">Repeat</keyword>
<protein>
    <submittedName>
        <fullName evidence="4">Ankyrin repeat and EF-hand domain-containing protein 1</fullName>
    </submittedName>
</protein>
<accession>A0A2B4RT99</accession>
<organism evidence="4 5">
    <name type="scientific">Stylophora pistillata</name>
    <name type="common">Smooth cauliflower coral</name>
    <dbReference type="NCBI Taxonomy" id="50429"/>
    <lineage>
        <taxon>Eukaryota</taxon>
        <taxon>Metazoa</taxon>
        <taxon>Cnidaria</taxon>
        <taxon>Anthozoa</taxon>
        <taxon>Hexacorallia</taxon>
        <taxon>Scleractinia</taxon>
        <taxon>Astrocoeniina</taxon>
        <taxon>Pocilloporidae</taxon>
        <taxon>Stylophora</taxon>
    </lineage>
</organism>
<dbReference type="SUPFAM" id="SSF53756">
    <property type="entry name" value="UDP-Glycosyltransferase/glycogen phosphorylase"/>
    <property type="match status" value="1"/>
</dbReference>
<keyword evidence="5" id="KW-1185">Reference proteome</keyword>
<dbReference type="Gene3D" id="1.25.40.20">
    <property type="entry name" value="Ankyrin repeat-containing domain"/>
    <property type="match status" value="2"/>
</dbReference>
<proteinExistence type="predicted"/>